<dbReference type="EMBL" id="CP002353">
    <property type="protein sequence ID" value="ADV61610.1"/>
    <property type="molecule type" value="Genomic_DNA"/>
</dbReference>
<proteinExistence type="inferred from homology"/>
<dbReference type="CDD" id="cd01131">
    <property type="entry name" value="PilT"/>
    <property type="match status" value="1"/>
</dbReference>
<name>E8R423_ISOPI</name>
<feature type="domain" description="Bacterial type II secretion system protein E" evidence="3">
    <location>
        <begin position="224"/>
        <end position="238"/>
    </location>
</feature>
<keyword evidence="5" id="KW-1185">Reference proteome</keyword>
<dbReference type="HOGENOM" id="CLU_013446_4_0_0"/>
<dbReference type="GO" id="GO:0005524">
    <property type="term" value="F:ATP binding"/>
    <property type="evidence" value="ECO:0007669"/>
    <property type="project" value="InterPro"/>
</dbReference>
<dbReference type="STRING" id="575540.Isop_1021"/>
<dbReference type="Gene3D" id="3.40.50.300">
    <property type="entry name" value="P-loop containing nucleotide triphosphate hydrolases"/>
    <property type="match status" value="1"/>
</dbReference>
<dbReference type="InterPro" id="IPR006321">
    <property type="entry name" value="PilT/PilU"/>
</dbReference>
<comment type="similarity">
    <text evidence="1">Belongs to the GSP E family.</text>
</comment>
<evidence type="ECO:0000313" key="4">
    <source>
        <dbReference type="EMBL" id="ADV61610.1"/>
    </source>
</evidence>
<dbReference type="Pfam" id="PF00437">
    <property type="entry name" value="T2SSE"/>
    <property type="match status" value="1"/>
</dbReference>
<organism evidence="4 5">
    <name type="scientific">Isosphaera pallida (strain ATCC 43644 / DSM 9630 / IS1B)</name>
    <dbReference type="NCBI Taxonomy" id="575540"/>
    <lineage>
        <taxon>Bacteria</taxon>
        <taxon>Pseudomonadati</taxon>
        <taxon>Planctomycetota</taxon>
        <taxon>Planctomycetia</taxon>
        <taxon>Isosphaerales</taxon>
        <taxon>Isosphaeraceae</taxon>
        <taxon>Isosphaera</taxon>
    </lineage>
</organism>
<evidence type="ECO:0000256" key="1">
    <source>
        <dbReference type="ARBA" id="ARBA00006611"/>
    </source>
</evidence>
<reference evidence="4 5" key="2">
    <citation type="journal article" date="2011" name="Stand. Genomic Sci.">
        <title>Complete genome sequence of Isosphaera pallida type strain (IS1B).</title>
        <authorList>
            <consortium name="US DOE Joint Genome Institute (JGI-PGF)"/>
            <person name="Goker M."/>
            <person name="Cleland D."/>
            <person name="Saunders E."/>
            <person name="Lapidus A."/>
            <person name="Nolan M."/>
            <person name="Lucas S."/>
            <person name="Hammon N."/>
            <person name="Deshpande S."/>
            <person name="Cheng J.F."/>
            <person name="Tapia R."/>
            <person name="Han C."/>
            <person name="Goodwin L."/>
            <person name="Pitluck S."/>
            <person name="Liolios K."/>
            <person name="Pagani I."/>
            <person name="Ivanova N."/>
            <person name="Mavromatis K."/>
            <person name="Pati A."/>
            <person name="Chen A."/>
            <person name="Palaniappan K."/>
            <person name="Land M."/>
            <person name="Hauser L."/>
            <person name="Chang Y.J."/>
            <person name="Jeffries C.D."/>
            <person name="Detter J.C."/>
            <person name="Beck B."/>
            <person name="Woyke T."/>
            <person name="Bristow J."/>
            <person name="Eisen J.A."/>
            <person name="Markowitz V."/>
            <person name="Hugenholtz P."/>
            <person name="Kyrpides N.C."/>
            <person name="Klenk H.P."/>
        </authorList>
    </citation>
    <scope>NUCLEOTIDE SEQUENCE [LARGE SCALE GENOMIC DNA]</scope>
    <source>
        <strain evidence="5">ATCC 43644 / DSM 9630 / IS1B</strain>
    </source>
</reference>
<dbReference type="SUPFAM" id="SSF52540">
    <property type="entry name" value="P-loop containing nucleoside triphosphate hydrolases"/>
    <property type="match status" value="1"/>
</dbReference>
<dbReference type="PROSITE" id="PS00662">
    <property type="entry name" value="T2SP_E"/>
    <property type="match status" value="1"/>
</dbReference>
<dbReference type="PANTHER" id="PTHR30486">
    <property type="entry name" value="TWITCHING MOTILITY PROTEIN PILT"/>
    <property type="match status" value="1"/>
</dbReference>
<accession>E8R423</accession>
<dbReference type="InterPro" id="IPR001482">
    <property type="entry name" value="T2SS/T4SS_dom"/>
</dbReference>
<evidence type="ECO:0000313" key="5">
    <source>
        <dbReference type="Proteomes" id="UP000008631"/>
    </source>
</evidence>
<feature type="region of interest" description="Disordered" evidence="2">
    <location>
        <begin position="1"/>
        <end position="25"/>
    </location>
</feature>
<dbReference type="RefSeq" id="WP_013563899.1">
    <property type="nucleotide sequence ID" value="NC_014962.1"/>
</dbReference>
<dbReference type="eggNOG" id="COG2805">
    <property type="taxonomic scope" value="Bacteria"/>
</dbReference>
<dbReference type="NCBIfam" id="TIGR01420">
    <property type="entry name" value="pilT_fam"/>
    <property type="match status" value="1"/>
</dbReference>
<sequence>MSIDPLQHRHHGPLAVPAKATIEPGQSEPEANKLFRWVMKHKGSDLHLKVGVPPAMRLAGTLRFSNWPALTIEDMERLMLPLLSSRQREILDDTGGVDFAHIIFDGKLETRFRVNLFRQRGRLSLVARRVNTEIPNFEALGLPPVLGEIASHDQGIIILAGVTGSGKSTTIASMLDYINHREACNIVTIEDPIEFTFTDDKSIFHQREVGIDVIDWDTALKHAVRQDPDIILVGEMRDRDTFSAALHAAETGHLVFGTIHASSAPSTIGRILDLFPRDMHPAMRQSLEFNLKAIIAQKLLKTSKEWAAKTGQTRVPTCEIMRTNPIIRKLILNEEDHKLADAIRMGKEEGMQDFTESLRGLVVAEKIDRATAFEVAPSVEALKMALKGITINQPGIL</sequence>
<dbReference type="InterPro" id="IPR027417">
    <property type="entry name" value="P-loop_NTPase"/>
</dbReference>
<dbReference type="Gene3D" id="3.30.450.90">
    <property type="match status" value="1"/>
</dbReference>
<dbReference type="InterPro" id="IPR050921">
    <property type="entry name" value="T4SS_GSP_E_ATPase"/>
</dbReference>
<reference key="1">
    <citation type="submission" date="2010-11" db="EMBL/GenBank/DDBJ databases">
        <title>The complete sequence of chromosome of Isophaera pallida ATCC 43644.</title>
        <authorList>
            <consortium name="US DOE Joint Genome Institute (JGI-PGF)"/>
            <person name="Lucas S."/>
            <person name="Copeland A."/>
            <person name="Lapidus A."/>
            <person name="Bruce D."/>
            <person name="Goodwin L."/>
            <person name="Pitluck S."/>
            <person name="Kyrpides N."/>
            <person name="Mavromatis K."/>
            <person name="Pagani I."/>
            <person name="Ivanova N."/>
            <person name="Saunders E."/>
            <person name="Brettin T."/>
            <person name="Detter J.C."/>
            <person name="Han C."/>
            <person name="Tapia R."/>
            <person name="Land M."/>
            <person name="Hauser L."/>
            <person name="Markowitz V."/>
            <person name="Cheng J.-F."/>
            <person name="Hugenholtz P."/>
            <person name="Woyke T."/>
            <person name="Wu D."/>
            <person name="Eisen J.A."/>
        </authorList>
    </citation>
    <scope>NUCLEOTIDE SEQUENCE</scope>
    <source>
        <strain>ATCC 43644</strain>
    </source>
</reference>
<dbReference type="PANTHER" id="PTHR30486:SF16">
    <property type="entry name" value="TWITCHING MOTILITY PROTEIN PILT"/>
    <property type="match status" value="1"/>
</dbReference>
<dbReference type="InParanoid" id="E8R423"/>
<dbReference type="GO" id="GO:0016887">
    <property type="term" value="F:ATP hydrolysis activity"/>
    <property type="evidence" value="ECO:0007669"/>
    <property type="project" value="InterPro"/>
</dbReference>
<protein>
    <submittedName>
        <fullName evidence="4">Twitching motility protein</fullName>
    </submittedName>
</protein>
<evidence type="ECO:0000259" key="3">
    <source>
        <dbReference type="PROSITE" id="PS00662"/>
    </source>
</evidence>
<dbReference type="KEGG" id="ipa:Isop_1021"/>
<gene>
    <name evidence="4" type="ordered locus">Isop_1021</name>
</gene>
<dbReference type="OrthoDB" id="9808272at2"/>
<dbReference type="Proteomes" id="UP000008631">
    <property type="component" value="Chromosome"/>
</dbReference>
<dbReference type="AlphaFoldDB" id="E8R423"/>
<evidence type="ECO:0000256" key="2">
    <source>
        <dbReference type="SAM" id="MobiDB-lite"/>
    </source>
</evidence>